<sequence length="117" mass="13145">MSEPGHLHITRAPLQPNDFGYDIHVEYQVVNAPATGTAMHFSMHGEINGTTFTEAFELPRDMACNFASNCFHLAQKHGLPKTANIISMHHKYDAMFEDIRQRLDLKSGEAVQPEHLA</sequence>
<dbReference type="InterPro" id="IPR032024">
    <property type="entry name" value="DUF5064"/>
</dbReference>
<proteinExistence type="predicted"/>
<accession>A0ABT4XLE5</accession>
<dbReference type="RefSeq" id="WP_271349935.1">
    <property type="nucleotide sequence ID" value="NZ_JAQJZJ010000014.1"/>
</dbReference>
<gene>
    <name evidence="1" type="ORF">PH586_21940</name>
</gene>
<protein>
    <submittedName>
        <fullName evidence="1">DUF5064 family protein</fullName>
    </submittedName>
</protein>
<evidence type="ECO:0000313" key="2">
    <source>
        <dbReference type="Proteomes" id="UP001212042"/>
    </source>
</evidence>
<evidence type="ECO:0000313" key="1">
    <source>
        <dbReference type="EMBL" id="MDA7089046.1"/>
    </source>
</evidence>
<dbReference type="Proteomes" id="UP001212042">
    <property type="component" value="Unassembled WGS sequence"/>
</dbReference>
<dbReference type="Gene3D" id="3.30.160.370">
    <property type="entry name" value="Domain of unknown function DUF5064"/>
    <property type="match status" value="1"/>
</dbReference>
<reference evidence="1 2" key="1">
    <citation type="submission" date="2023-01" db="EMBL/GenBank/DDBJ databases">
        <title>Pseudomonas SA3-5T sp. nov., isolated from tidal flat sediment.</title>
        <authorList>
            <person name="Kim H.S."/>
            <person name="Kim J.-S."/>
            <person name="Suh M.K."/>
            <person name="Eom M.K."/>
            <person name="Lee J.-S."/>
        </authorList>
    </citation>
    <scope>NUCLEOTIDE SEQUENCE [LARGE SCALE GENOMIC DNA]</scope>
    <source>
        <strain evidence="1 2">SA3-5</strain>
    </source>
</reference>
<organism evidence="1 2">
    <name type="scientific">Pseudomonas aestuarii</name>
    <dbReference type="NCBI Taxonomy" id="3018340"/>
    <lineage>
        <taxon>Bacteria</taxon>
        <taxon>Pseudomonadati</taxon>
        <taxon>Pseudomonadota</taxon>
        <taxon>Gammaproteobacteria</taxon>
        <taxon>Pseudomonadales</taxon>
        <taxon>Pseudomonadaceae</taxon>
        <taxon>Pseudomonas</taxon>
    </lineage>
</organism>
<dbReference type="EMBL" id="JAQJZJ010000014">
    <property type="protein sequence ID" value="MDA7089046.1"/>
    <property type="molecule type" value="Genomic_DNA"/>
</dbReference>
<comment type="caution">
    <text evidence="1">The sequence shown here is derived from an EMBL/GenBank/DDBJ whole genome shotgun (WGS) entry which is preliminary data.</text>
</comment>
<keyword evidence="2" id="KW-1185">Reference proteome</keyword>
<dbReference type="Pfam" id="PF16703">
    <property type="entry name" value="DUF5064"/>
    <property type="match status" value="1"/>
</dbReference>
<name>A0ABT4XLE5_9PSED</name>